<dbReference type="InterPro" id="IPR008250">
    <property type="entry name" value="ATPase_P-typ_transduc_dom_A_sf"/>
</dbReference>
<keyword evidence="3" id="KW-0812">Transmembrane</keyword>
<keyword evidence="1" id="KW-0479">Metal-binding</keyword>
<dbReference type="Gene3D" id="3.40.50.1000">
    <property type="entry name" value="HAD superfamily/HAD-like"/>
    <property type="match status" value="1"/>
</dbReference>
<dbReference type="EMBL" id="SIUB01000005">
    <property type="protein sequence ID" value="TBN52497.1"/>
    <property type="molecule type" value="Genomic_DNA"/>
</dbReference>
<accession>A0A4Q9GK97</accession>
<dbReference type="GO" id="GO:0005507">
    <property type="term" value="F:copper ion binding"/>
    <property type="evidence" value="ECO:0007669"/>
    <property type="project" value="TreeGrafter"/>
</dbReference>
<sequence>MSAAPKLKIAPGVDGVSIWSDALFRSANADNLRQFVSRAFSVPDVSGVEIRPDGGFARLSYAATRDAAAIWRRLNASLRGAVEAPHDASGLFLNSAAPWPIRVTKVGDVLSTWRMRSEGQDHLRVAHPILRGRRDVAFRLEEVLAEIVGVEEFRSSRLTGGVRLRFDASVLTLSKIARELEAAWPRVLSGIEGPPAKTRLYAAGGLLALAAAGQFAIPALRPVAVAGVALFSAPNVALAARQLRHGQVGLPALYSTGLAFLFITGLPLTGTIMALLMQLWPHLAERTIIDRQRKLFATRRKRHAWARLPQDDGVNVEIHVDDLKPGDLVVVRRGEFVPVDGVVTEGVAAIVDALANDPDGDADLAPGDPVNAGAFLRDGEVVIRVRQSGSATAAAHIAKSLPHAFVDGLPSSAVAELVANRNAKPALALSALSFLATGVLRPSQAVIRPDYATAPRISAQFSALYDLAKALDHGLFFRNPAALDKVGEFDLFVFDDSAALDRRAVAISNVLVNGASDKEILAYAAVGFPDLRSERGRAIRALLESRSVTIPGPETLRRAGAVVFRDDVGQTIELLSPARFALSKLEAPARLEAAAARATSEGQPKPLWVVRDGSPIGLVTFGRSGAPEAEAVIRALKAKTPSARFVYVSRRAEAVAQTIAAGAGIEHVASGLTARKKAAFIRSLPRAVVWIGDGSHEDSREAMTASAVSVSLAGLSSAPGDNADIQLLKGRLSGLLDLADLGAAHRRRLKADYKTVYAANLLAVAGTFLAGFGSLRAGLFSNLGTAVVYAQHIRQLDALVQEREGRDARLRSSIHH</sequence>
<evidence type="ECO:0000313" key="6">
    <source>
        <dbReference type="Proteomes" id="UP000291613"/>
    </source>
</evidence>
<protein>
    <submittedName>
        <fullName evidence="5">ATPase</fullName>
    </submittedName>
</protein>
<feature type="transmembrane region" description="Helical" evidence="3">
    <location>
        <begin position="252"/>
        <end position="280"/>
    </location>
</feature>
<evidence type="ECO:0000256" key="1">
    <source>
        <dbReference type="ARBA" id="ARBA00022723"/>
    </source>
</evidence>
<dbReference type="OrthoDB" id="8431197at2"/>
<comment type="caution">
    <text evidence="5">The sequence shown here is derived from an EMBL/GenBank/DDBJ whole genome shotgun (WGS) entry which is preliminary data.</text>
</comment>
<dbReference type="SUPFAM" id="SSF81653">
    <property type="entry name" value="Calcium ATPase, transduction domain A"/>
    <property type="match status" value="1"/>
</dbReference>
<feature type="transmembrane region" description="Helical" evidence="3">
    <location>
        <begin position="223"/>
        <end position="240"/>
    </location>
</feature>
<proteinExistence type="predicted"/>
<name>A0A4Q9GK97_9HYPH</name>
<evidence type="ECO:0000313" key="5">
    <source>
        <dbReference type="EMBL" id="TBN52497.1"/>
    </source>
</evidence>
<dbReference type="InterPro" id="IPR023299">
    <property type="entry name" value="ATPase_P-typ_cyto_dom_N"/>
</dbReference>
<dbReference type="Gene3D" id="3.40.1110.10">
    <property type="entry name" value="Calcium-transporting ATPase, cytoplasmic domain N"/>
    <property type="match status" value="1"/>
</dbReference>
<dbReference type="GO" id="GO:0000166">
    <property type="term" value="F:nucleotide binding"/>
    <property type="evidence" value="ECO:0007669"/>
    <property type="project" value="InterPro"/>
</dbReference>
<dbReference type="Pfam" id="PF00122">
    <property type="entry name" value="E1-E2_ATPase"/>
    <property type="match status" value="1"/>
</dbReference>
<dbReference type="PANTHER" id="PTHR43520">
    <property type="entry name" value="ATP7, ISOFORM B"/>
    <property type="match status" value="1"/>
</dbReference>
<gene>
    <name evidence="5" type="ORF">EYR15_11730</name>
</gene>
<dbReference type="GO" id="GO:0043682">
    <property type="term" value="F:P-type divalent copper transporter activity"/>
    <property type="evidence" value="ECO:0007669"/>
    <property type="project" value="TreeGrafter"/>
</dbReference>
<dbReference type="GO" id="GO:0016020">
    <property type="term" value="C:membrane"/>
    <property type="evidence" value="ECO:0007669"/>
    <property type="project" value="TreeGrafter"/>
</dbReference>
<keyword evidence="6" id="KW-1185">Reference proteome</keyword>
<dbReference type="AlphaFoldDB" id="A0A4Q9GK97"/>
<dbReference type="PANTHER" id="PTHR43520:SF8">
    <property type="entry name" value="P-TYPE CU(+) TRANSPORTER"/>
    <property type="match status" value="1"/>
</dbReference>
<keyword evidence="3" id="KW-0472">Membrane</keyword>
<reference evidence="5 6" key="1">
    <citation type="submission" date="2019-02" db="EMBL/GenBank/DDBJ databases">
        <title>Hansschlegelia quercus sp. nov., a novel methylotrophic bacterium from buds of oak (Quercus robur L.).</title>
        <authorList>
            <person name="Agafonova N.V."/>
            <person name="Kaparullina E.N."/>
            <person name="Grouzdev D.S."/>
            <person name="Doronina N.V."/>
        </authorList>
    </citation>
    <scope>NUCLEOTIDE SEQUENCE [LARGE SCALE GENOMIC DNA]</scope>
    <source>
        <strain evidence="5 6">Dub</strain>
    </source>
</reference>
<evidence type="ECO:0000256" key="3">
    <source>
        <dbReference type="SAM" id="Phobius"/>
    </source>
</evidence>
<dbReference type="Gene3D" id="2.70.150.10">
    <property type="entry name" value="Calcium-transporting ATPase, cytoplasmic transduction domain A"/>
    <property type="match status" value="1"/>
</dbReference>
<dbReference type="RefSeq" id="WP_131003730.1">
    <property type="nucleotide sequence ID" value="NZ_JBHSZR010000013.1"/>
</dbReference>
<feature type="domain" description="P-type ATPase A" evidence="4">
    <location>
        <begin position="311"/>
        <end position="400"/>
    </location>
</feature>
<dbReference type="Proteomes" id="UP000291613">
    <property type="component" value="Unassembled WGS sequence"/>
</dbReference>
<evidence type="ECO:0000256" key="2">
    <source>
        <dbReference type="ARBA" id="ARBA00022967"/>
    </source>
</evidence>
<dbReference type="InterPro" id="IPR059000">
    <property type="entry name" value="ATPase_P-type_domA"/>
</dbReference>
<dbReference type="InterPro" id="IPR023214">
    <property type="entry name" value="HAD_sf"/>
</dbReference>
<organism evidence="5 6">
    <name type="scientific">Hansschlegelia quercus</name>
    <dbReference type="NCBI Taxonomy" id="2528245"/>
    <lineage>
        <taxon>Bacteria</taxon>
        <taxon>Pseudomonadati</taxon>
        <taxon>Pseudomonadota</taxon>
        <taxon>Alphaproteobacteria</taxon>
        <taxon>Hyphomicrobiales</taxon>
        <taxon>Methylopilaceae</taxon>
        <taxon>Hansschlegelia</taxon>
    </lineage>
</organism>
<keyword evidence="2" id="KW-1278">Translocase</keyword>
<keyword evidence="3" id="KW-1133">Transmembrane helix</keyword>
<dbReference type="GO" id="GO:0055070">
    <property type="term" value="P:copper ion homeostasis"/>
    <property type="evidence" value="ECO:0007669"/>
    <property type="project" value="TreeGrafter"/>
</dbReference>
<evidence type="ECO:0000259" key="4">
    <source>
        <dbReference type="Pfam" id="PF00122"/>
    </source>
</evidence>